<dbReference type="InterPro" id="IPR010982">
    <property type="entry name" value="Lambda_DNA-bd_dom_sf"/>
</dbReference>
<dbReference type="Gene3D" id="1.10.260.40">
    <property type="entry name" value="lambda repressor-like DNA-binding domains"/>
    <property type="match status" value="1"/>
</dbReference>
<dbReference type="InterPro" id="IPR039418">
    <property type="entry name" value="LexA-like"/>
</dbReference>
<dbReference type="OrthoDB" id="1629583at2"/>
<evidence type="ECO:0000313" key="2">
    <source>
        <dbReference type="EMBL" id="KMO85517.1"/>
    </source>
</evidence>
<dbReference type="EMBL" id="LEKT01000059">
    <property type="protein sequence ID" value="KMO85517.1"/>
    <property type="molecule type" value="Genomic_DNA"/>
</dbReference>
<dbReference type="SUPFAM" id="SSF47413">
    <property type="entry name" value="lambda repressor-like DNA-binding domains"/>
    <property type="match status" value="1"/>
</dbReference>
<dbReference type="InterPro" id="IPR015927">
    <property type="entry name" value="Peptidase_S24_S26A/B/C"/>
</dbReference>
<proteinExistence type="predicted"/>
<dbReference type="InterPro" id="IPR001387">
    <property type="entry name" value="Cro/C1-type_HTH"/>
</dbReference>
<dbReference type="STRING" id="39029.BSR42_11040"/>
<dbReference type="InterPro" id="IPR050077">
    <property type="entry name" value="LexA_repressor"/>
</dbReference>
<feature type="domain" description="HTH cro/C1-type" evidence="1">
    <location>
        <begin position="11"/>
        <end position="62"/>
    </location>
</feature>
<organism evidence="2 3">
    <name type="scientific">Megasphaera cerevisiae DSM 20462</name>
    <dbReference type="NCBI Taxonomy" id="1122219"/>
    <lineage>
        <taxon>Bacteria</taxon>
        <taxon>Bacillati</taxon>
        <taxon>Bacillota</taxon>
        <taxon>Negativicutes</taxon>
        <taxon>Veillonellales</taxon>
        <taxon>Veillonellaceae</taxon>
        <taxon>Megasphaera</taxon>
    </lineage>
</organism>
<protein>
    <recommendedName>
        <fullName evidence="1">HTH cro/C1-type domain-containing protein</fullName>
    </recommendedName>
</protein>
<dbReference type="Pfam" id="PF00717">
    <property type="entry name" value="Peptidase_S24"/>
    <property type="match status" value="1"/>
</dbReference>
<dbReference type="AlphaFoldDB" id="A0A0J6WUT4"/>
<dbReference type="RefSeq" id="WP_048515287.1">
    <property type="nucleotide sequence ID" value="NZ_FUXD01000106.1"/>
</dbReference>
<dbReference type="PROSITE" id="PS50943">
    <property type="entry name" value="HTH_CROC1"/>
    <property type="match status" value="1"/>
</dbReference>
<dbReference type="PANTHER" id="PTHR33516">
    <property type="entry name" value="LEXA REPRESSOR"/>
    <property type="match status" value="1"/>
</dbReference>
<comment type="caution">
    <text evidence="2">The sequence shown here is derived from an EMBL/GenBank/DDBJ whole genome shotgun (WGS) entry which is preliminary data.</text>
</comment>
<dbReference type="CDD" id="cd00093">
    <property type="entry name" value="HTH_XRE"/>
    <property type="match status" value="1"/>
</dbReference>
<evidence type="ECO:0000259" key="1">
    <source>
        <dbReference type="PROSITE" id="PS50943"/>
    </source>
</evidence>
<gene>
    <name evidence="2" type="ORF">AB840_13045</name>
</gene>
<sequence>MKIQEVLSWRRKQLKLTLEDVAHHVDVGKSTVRKWEHGIIKNMGRDKIALLAEILQLPPALLLKDDIAVNEIGIGDLLPIAQKHIPLIAAAPAGILHEDSGTTTAYVTCDRHLRADFALRMEGDSMSEARIKDGDIVFISKQDTVADGEIAAVLIADTTTLKRIYHIGEKIQCMAENPKYKPIYFDTTDTQTFKILGKAIAFYSEIE</sequence>
<dbReference type="SMART" id="SM00530">
    <property type="entry name" value="HTH_XRE"/>
    <property type="match status" value="1"/>
</dbReference>
<dbReference type="InterPro" id="IPR036286">
    <property type="entry name" value="LexA/Signal_pep-like_sf"/>
</dbReference>
<dbReference type="Gene3D" id="2.10.109.10">
    <property type="entry name" value="Umud Fragment, subunit A"/>
    <property type="match status" value="1"/>
</dbReference>
<dbReference type="InParanoid" id="A0A0J6WUT4"/>
<keyword evidence="3" id="KW-1185">Reference proteome</keyword>
<dbReference type="SUPFAM" id="SSF51306">
    <property type="entry name" value="LexA/Signal peptidase"/>
    <property type="match status" value="1"/>
</dbReference>
<name>A0A0J6WUT4_9FIRM</name>
<dbReference type="CDD" id="cd06529">
    <property type="entry name" value="S24_LexA-like"/>
    <property type="match status" value="1"/>
</dbReference>
<evidence type="ECO:0000313" key="3">
    <source>
        <dbReference type="Proteomes" id="UP000036503"/>
    </source>
</evidence>
<dbReference type="PANTHER" id="PTHR33516:SF2">
    <property type="entry name" value="LEXA REPRESSOR-RELATED"/>
    <property type="match status" value="1"/>
</dbReference>
<dbReference type="GO" id="GO:0003677">
    <property type="term" value="F:DNA binding"/>
    <property type="evidence" value="ECO:0007669"/>
    <property type="project" value="InterPro"/>
</dbReference>
<reference evidence="2 3" key="1">
    <citation type="submission" date="2015-06" db="EMBL/GenBank/DDBJ databases">
        <title>Draft genome sequence of beer spoilage bacterium Megasphaera cerevisiae type strain 20462.</title>
        <authorList>
            <person name="Kutumbaka K."/>
            <person name="Pasmowitz J."/>
            <person name="Mategko J."/>
            <person name="Reyes D."/>
            <person name="Friedrich A."/>
            <person name="Han S."/>
            <person name="Martens-Habbena W."/>
            <person name="Neal-McKinney J."/>
            <person name="Janagama H.K."/>
            <person name="Nadala C."/>
            <person name="Samadpour M."/>
        </authorList>
    </citation>
    <scope>NUCLEOTIDE SEQUENCE [LARGE SCALE GENOMIC DNA]</scope>
    <source>
        <strain evidence="2 3">DSM 20462</strain>
    </source>
</reference>
<dbReference type="PATRIC" id="fig|1122219.3.peg.2703"/>
<dbReference type="Pfam" id="PF01381">
    <property type="entry name" value="HTH_3"/>
    <property type="match status" value="1"/>
</dbReference>
<accession>A0A0J6WUT4</accession>
<dbReference type="Proteomes" id="UP000036503">
    <property type="component" value="Unassembled WGS sequence"/>
</dbReference>